<gene>
    <name evidence="1" type="ORF">ODALV1_LOCUS17840</name>
</gene>
<keyword evidence="2" id="KW-1185">Reference proteome</keyword>
<sequence length="104" mass="11537">MNIDSEQIQGNVNTQEIAGETLLSPDPVDDSVSLLADNKDPFVDFGELANDVVWIDSEDFSTINDGDWNLLGDQKKHALVTDSMIKRENTEQSLQHLVKPPILS</sequence>
<evidence type="ECO:0000313" key="1">
    <source>
        <dbReference type="EMBL" id="CAL8117752.1"/>
    </source>
</evidence>
<evidence type="ECO:0000313" key="2">
    <source>
        <dbReference type="Proteomes" id="UP001642540"/>
    </source>
</evidence>
<organism evidence="1 2">
    <name type="scientific">Orchesella dallaii</name>
    <dbReference type="NCBI Taxonomy" id="48710"/>
    <lineage>
        <taxon>Eukaryota</taxon>
        <taxon>Metazoa</taxon>
        <taxon>Ecdysozoa</taxon>
        <taxon>Arthropoda</taxon>
        <taxon>Hexapoda</taxon>
        <taxon>Collembola</taxon>
        <taxon>Entomobryomorpha</taxon>
        <taxon>Entomobryoidea</taxon>
        <taxon>Orchesellidae</taxon>
        <taxon>Orchesellinae</taxon>
        <taxon>Orchesella</taxon>
    </lineage>
</organism>
<reference evidence="1 2" key="1">
    <citation type="submission" date="2024-08" db="EMBL/GenBank/DDBJ databases">
        <authorList>
            <person name="Cucini C."/>
            <person name="Frati F."/>
        </authorList>
    </citation>
    <scope>NUCLEOTIDE SEQUENCE [LARGE SCALE GENOMIC DNA]</scope>
</reference>
<proteinExistence type="predicted"/>
<protein>
    <submittedName>
        <fullName evidence="1">Uncharacterized protein</fullName>
    </submittedName>
</protein>
<name>A0ABP1R6I5_9HEXA</name>
<comment type="caution">
    <text evidence="1">The sequence shown here is derived from an EMBL/GenBank/DDBJ whole genome shotgun (WGS) entry which is preliminary data.</text>
</comment>
<accession>A0ABP1R6I5</accession>
<dbReference type="EMBL" id="CAXLJM020000055">
    <property type="protein sequence ID" value="CAL8117752.1"/>
    <property type="molecule type" value="Genomic_DNA"/>
</dbReference>
<dbReference type="Proteomes" id="UP001642540">
    <property type="component" value="Unassembled WGS sequence"/>
</dbReference>